<feature type="coiled-coil region" evidence="6">
    <location>
        <begin position="132"/>
        <end position="159"/>
    </location>
</feature>
<evidence type="ECO:0000256" key="3">
    <source>
        <dbReference type="ARBA" id="ARBA00022782"/>
    </source>
</evidence>
<keyword evidence="4 6" id="KW-0175">Coiled coil</keyword>
<evidence type="ECO:0000256" key="6">
    <source>
        <dbReference type="SAM" id="Coils"/>
    </source>
</evidence>
<keyword evidence="3" id="KW-0221">Differentiation</keyword>
<dbReference type="InterPro" id="IPR040353">
    <property type="entry name" value="FLX/FLX-like"/>
</dbReference>
<evidence type="ECO:0000313" key="10">
    <source>
        <dbReference type="Proteomes" id="UP001154282"/>
    </source>
</evidence>
<keyword evidence="2" id="KW-0217">Developmental protein</keyword>
<evidence type="ECO:0000313" key="8">
    <source>
        <dbReference type="EMBL" id="CAI0381828.1"/>
    </source>
</evidence>
<evidence type="ECO:0000256" key="2">
    <source>
        <dbReference type="ARBA" id="ARBA00022473"/>
    </source>
</evidence>
<comment type="caution">
    <text evidence="8">The sequence shown here is derived from an EMBL/GenBank/DDBJ whole genome shotgun (WGS) entry which is preliminary data.</text>
</comment>
<evidence type="ECO:0000256" key="5">
    <source>
        <dbReference type="ARBA" id="ARBA00023089"/>
    </source>
</evidence>
<dbReference type="PANTHER" id="PTHR33405">
    <property type="entry name" value="PROTEIN FLX-LIKE 2"/>
    <property type="match status" value="1"/>
</dbReference>
<evidence type="ECO:0000256" key="4">
    <source>
        <dbReference type="ARBA" id="ARBA00023054"/>
    </source>
</evidence>
<gene>
    <name evidence="9" type="ORF">LITE_LOCUS10474</name>
    <name evidence="8" type="ORF">LITE_LOCUS3320</name>
</gene>
<dbReference type="GO" id="GO:0030154">
    <property type="term" value="P:cell differentiation"/>
    <property type="evidence" value="ECO:0007669"/>
    <property type="project" value="UniProtKB-KW"/>
</dbReference>
<dbReference type="AlphaFoldDB" id="A0AAV0HAM6"/>
<proteinExistence type="inferred from homology"/>
<evidence type="ECO:0000313" key="9">
    <source>
        <dbReference type="EMBL" id="CAI0399785.1"/>
    </source>
</evidence>
<organism evidence="8 10">
    <name type="scientific">Linum tenue</name>
    <dbReference type="NCBI Taxonomy" id="586396"/>
    <lineage>
        <taxon>Eukaryota</taxon>
        <taxon>Viridiplantae</taxon>
        <taxon>Streptophyta</taxon>
        <taxon>Embryophyta</taxon>
        <taxon>Tracheophyta</taxon>
        <taxon>Spermatophyta</taxon>
        <taxon>Magnoliopsida</taxon>
        <taxon>eudicotyledons</taxon>
        <taxon>Gunneridae</taxon>
        <taxon>Pentapetalae</taxon>
        <taxon>rosids</taxon>
        <taxon>fabids</taxon>
        <taxon>Malpighiales</taxon>
        <taxon>Linaceae</taxon>
        <taxon>Linum</taxon>
    </lineage>
</organism>
<feature type="region of interest" description="Disordered" evidence="7">
    <location>
        <begin position="270"/>
        <end position="299"/>
    </location>
</feature>
<comment type="similarity">
    <text evidence="1">Belongs to the FLX family.</text>
</comment>
<protein>
    <recommendedName>
        <fullName evidence="11">Protein FLC EXPRESSOR</fullName>
    </recommendedName>
</protein>
<dbReference type="GO" id="GO:0009908">
    <property type="term" value="P:flower development"/>
    <property type="evidence" value="ECO:0007669"/>
    <property type="project" value="UniProtKB-KW"/>
</dbReference>
<evidence type="ECO:0000256" key="7">
    <source>
        <dbReference type="SAM" id="MobiDB-lite"/>
    </source>
</evidence>
<accession>A0AAV0HAM6</accession>
<evidence type="ECO:0000256" key="1">
    <source>
        <dbReference type="ARBA" id="ARBA00005405"/>
    </source>
</evidence>
<dbReference type="EMBL" id="CAMGYJ010000004">
    <property type="protein sequence ID" value="CAI0399785.1"/>
    <property type="molecule type" value="Genomic_DNA"/>
</dbReference>
<evidence type="ECO:0008006" key="11">
    <source>
        <dbReference type="Google" id="ProtNLM"/>
    </source>
</evidence>
<dbReference type="PANTHER" id="PTHR33405:SF17">
    <property type="entry name" value="PROTEIN FLC EXPRESSOR"/>
    <property type="match status" value="1"/>
</dbReference>
<feature type="coiled-coil region" evidence="6">
    <location>
        <begin position="55"/>
        <end position="89"/>
    </location>
</feature>
<dbReference type="Proteomes" id="UP001154282">
    <property type="component" value="Unassembled WGS sequence"/>
</dbReference>
<keyword evidence="10" id="KW-1185">Reference proteome</keyword>
<name>A0AAV0HAM6_9ROSI</name>
<feature type="coiled-coil region" evidence="6">
    <location>
        <begin position="205"/>
        <end position="232"/>
    </location>
</feature>
<dbReference type="EMBL" id="CAMGYJ010000002">
    <property type="protein sequence ID" value="CAI0381828.1"/>
    <property type="molecule type" value="Genomic_DNA"/>
</dbReference>
<reference evidence="8" key="1">
    <citation type="submission" date="2022-08" db="EMBL/GenBank/DDBJ databases">
        <authorList>
            <person name="Gutierrez-Valencia J."/>
        </authorList>
    </citation>
    <scope>NUCLEOTIDE SEQUENCE</scope>
</reference>
<sequence>MSERNHHLRRPLSPRSIDDRRLRDRLPVSVASSDRRHAHASIILEDRIAIQHHEIQSLLIEKDRLAATHVALKQELALAQQDLRHLAAAAVEVKAERDGQVRQVLERSLKLDAELRATDAMTAELVQVRGDVHTLATQREELVRELEAINRDLMKAREDADFAPGIRSEIQKLRQEIQKGRAAIDYEKKTRSSNLEHGKAMDRNRVLLAEEIDRLCAELVKAEKRARAAAAANATANLDVTDPAYGSYANHGIEYGVGPYHDQYGKPQVRGVPDGTPLHASGSTSNGACDMVRQEPTNR</sequence>
<keyword evidence="5" id="KW-0287">Flowering</keyword>